<dbReference type="AlphaFoldDB" id="A0A0A9FCN9"/>
<accession>A0A0A9FCN9</accession>
<evidence type="ECO:0000313" key="2">
    <source>
        <dbReference type="EMBL" id="JAE08984.1"/>
    </source>
</evidence>
<feature type="transmembrane region" description="Helical" evidence="1">
    <location>
        <begin position="12"/>
        <end position="29"/>
    </location>
</feature>
<sequence length="39" mass="4586">MSTLISSRPAVYVYIFFVWSSLCQFQAFFTSPWESFQLA</sequence>
<name>A0A0A9FCN9_ARUDO</name>
<dbReference type="EMBL" id="GBRH01188912">
    <property type="protein sequence ID" value="JAE08984.1"/>
    <property type="molecule type" value="Transcribed_RNA"/>
</dbReference>
<keyword evidence="1" id="KW-1133">Transmembrane helix</keyword>
<keyword evidence="1" id="KW-0812">Transmembrane</keyword>
<evidence type="ECO:0000256" key="1">
    <source>
        <dbReference type="SAM" id="Phobius"/>
    </source>
</evidence>
<protein>
    <submittedName>
        <fullName evidence="2">Uncharacterized protein</fullName>
    </submittedName>
</protein>
<proteinExistence type="predicted"/>
<reference evidence="2" key="2">
    <citation type="journal article" date="2015" name="Data Brief">
        <title>Shoot transcriptome of the giant reed, Arundo donax.</title>
        <authorList>
            <person name="Barrero R.A."/>
            <person name="Guerrero F.D."/>
            <person name="Moolhuijzen P."/>
            <person name="Goolsby J.A."/>
            <person name="Tidwell J."/>
            <person name="Bellgard S.E."/>
            <person name="Bellgard M.I."/>
        </authorList>
    </citation>
    <scope>NUCLEOTIDE SEQUENCE</scope>
    <source>
        <tissue evidence="2">Shoot tissue taken approximately 20 cm above the soil surface</tissue>
    </source>
</reference>
<keyword evidence="1" id="KW-0472">Membrane</keyword>
<reference evidence="2" key="1">
    <citation type="submission" date="2014-09" db="EMBL/GenBank/DDBJ databases">
        <authorList>
            <person name="Magalhaes I.L.F."/>
            <person name="Oliveira U."/>
            <person name="Santos F.R."/>
            <person name="Vidigal T.H.D.A."/>
            <person name="Brescovit A.D."/>
            <person name="Santos A.J."/>
        </authorList>
    </citation>
    <scope>NUCLEOTIDE SEQUENCE</scope>
    <source>
        <tissue evidence="2">Shoot tissue taken approximately 20 cm above the soil surface</tissue>
    </source>
</reference>
<organism evidence="2">
    <name type="scientific">Arundo donax</name>
    <name type="common">Giant reed</name>
    <name type="synonym">Donax arundinaceus</name>
    <dbReference type="NCBI Taxonomy" id="35708"/>
    <lineage>
        <taxon>Eukaryota</taxon>
        <taxon>Viridiplantae</taxon>
        <taxon>Streptophyta</taxon>
        <taxon>Embryophyta</taxon>
        <taxon>Tracheophyta</taxon>
        <taxon>Spermatophyta</taxon>
        <taxon>Magnoliopsida</taxon>
        <taxon>Liliopsida</taxon>
        <taxon>Poales</taxon>
        <taxon>Poaceae</taxon>
        <taxon>PACMAD clade</taxon>
        <taxon>Arundinoideae</taxon>
        <taxon>Arundineae</taxon>
        <taxon>Arundo</taxon>
    </lineage>
</organism>